<organism evidence="1 2">
    <name type="scientific">Dactylonectria macrodidyma</name>
    <dbReference type="NCBI Taxonomy" id="307937"/>
    <lineage>
        <taxon>Eukaryota</taxon>
        <taxon>Fungi</taxon>
        <taxon>Dikarya</taxon>
        <taxon>Ascomycota</taxon>
        <taxon>Pezizomycotina</taxon>
        <taxon>Sordariomycetes</taxon>
        <taxon>Hypocreomycetidae</taxon>
        <taxon>Hypocreales</taxon>
        <taxon>Nectriaceae</taxon>
        <taxon>Dactylonectria</taxon>
    </lineage>
</organism>
<comment type="caution">
    <text evidence="1">The sequence shown here is derived from an EMBL/GenBank/DDBJ whole genome shotgun (WGS) entry which is preliminary data.</text>
</comment>
<dbReference type="InterPro" id="IPR029032">
    <property type="entry name" value="AhpD-like"/>
</dbReference>
<dbReference type="SUPFAM" id="SSF69118">
    <property type="entry name" value="AhpD-like"/>
    <property type="match status" value="1"/>
</dbReference>
<keyword evidence="2" id="KW-1185">Reference proteome</keyword>
<dbReference type="OrthoDB" id="9998495at2759"/>
<evidence type="ECO:0000313" key="1">
    <source>
        <dbReference type="EMBL" id="KAH7110927.1"/>
    </source>
</evidence>
<evidence type="ECO:0000313" key="2">
    <source>
        <dbReference type="Proteomes" id="UP000738349"/>
    </source>
</evidence>
<name>A0A9P9I8L0_9HYPO</name>
<dbReference type="Proteomes" id="UP000738349">
    <property type="component" value="Unassembled WGS sequence"/>
</dbReference>
<dbReference type="PANTHER" id="PTHR34846:SF11">
    <property type="entry name" value="4-CARBOXYMUCONOLACTONE DECARBOXYLASE FAMILY PROTEIN (AFU_ORTHOLOGUE AFUA_6G11590)"/>
    <property type="match status" value="1"/>
</dbReference>
<dbReference type="PANTHER" id="PTHR34846">
    <property type="entry name" value="4-CARBOXYMUCONOLACTONE DECARBOXYLASE FAMILY PROTEIN (AFU_ORTHOLOGUE AFUA_6G11590)"/>
    <property type="match status" value="1"/>
</dbReference>
<dbReference type="AlphaFoldDB" id="A0A9P9I8L0"/>
<gene>
    <name evidence="1" type="ORF">EDB81DRAFT_703972</name>
</gene>
<protein>
    <submittedName>
        <fullName evidence="1">4-carboxymuconolactone decarboxylase-like protein</fullName>
    </submittedName>
</protein>
<dbReference type="EMBL" id="JAGMUV010000043">
    <property type="protein sequence ID" value="KAH7110927.1"/>
    <property type="molecule type" value="Genomic_DNA"/>
</dbReference>
<sequence length="189" mass="20791">MRFALLPSQPKLSKPEDQELLESIKAQRGAAGLSDLDRALLYTPEITRGWKTFFSAIRTAASISDTTRELAISRLAIVNKIKIEFDVHSPLFIKASNGKATQEALEYIRDTPVGSHKLGSAGPGGLDESDIAVLEYTDGVTKDARVSDAVFQELQRHLDNKQIVDLTVLVAAYNAVSRIVLPLRLFNEI</sequence>
<dbReference type="Gene3D" id="1.20.1290.10">
    <property type="entry name" value="AhpD-like"/>
    <property type="match status" value="1"/>
</dbReference>
<reference evidence="1" key="1">
    <citation type="journal article" date="2021" name="Nat. Commun.">
        <title>Genetic determinants of endophytism in the Arabidopsis root mycobiome.</title>
        <authorList>
            <person name="Mesny F."/>
            <person name="Miyauchi S."/>
            <person name="Thiergart T."/>
            <person name="Pickel B."/>
            <person name="Atanasova L."/>
            <person name="Karlsson M."/>
            <person name="Huettel B."/>
            <person name="Barry K.W."/>
            <person name="Haridas S."/>
            <person name="Chen C."/>
            <person name="Bauer D."/>
            <person name="Andreopoulos W."/>
            <person name="Pangilinan J."/>
            <person name="LaButti K."/>
            <person name="Riley R."/>
            <person name="Lipzen A."/>
            <person name="Clum A."/>
            <person name="Drula E."/>
            <person name="Henrissat B."/>
            <person name="Kohler A."/>
            <person name="Grigoriev I.V."/>
            <person name="Martin F.M."/>
            <person name="Hacquard S."/>
        </authorList>
    </citation>
    <scope>NUCLEOTIDE SEQUENCE</scope>
    <source>
        <strain evidence="1">MPI-CAGE-AT-0147</strain>
    </source>
</reference>
<accession>A0A9P9I8L0</accession>
<proteinExistence type="predicted"/>